<dbReference type="SMART" id="SM00646">
    <property type="entry name" value="Ami_3"/>
    <property type="match status" value="1"/>
</dbReference>
<dbReference type="GO" id="GO:0030288">
    <property type="term" value="C:outer membrane-bounded periplasmic space"/>
    <property type="evidence" value="ECO:0007669"/>
    <property type="project" value="TreeGrafter"/>
</dbReference>
<dbReference type="SUPFAM" id="SSF53187">
    <property type="entry name" value="Zn-dependent exopeptidases"/>
    <property type="match status" value="1"/>
</dbReference>
<evidence type="ECO:0000256" key="1">
    <source>
        <dbReference type="ARBA" id="ARBA00001561"/>
    </source>
</evidence>
<keyword evidence="7" id="KW-1185">Reference proteome</keyword>
<feature type="domain" description="MurNAc-LAA" evidence="5">
    <location>
        <begin position="228"/>
        <end position="344"/>
    </location>
</feature>
<dbReference type="EMBL" id="OBEH01000001">
    <property type="protein sequence ID" value="SNY94517.1"/>
    <property type="molecule type" value="Genomic_DNA"/>
</dbReference>
<reference evidence="7" key="1">
    <citation type="submission" date="2017-09" db="EMBL/GenBank/DDBJ databases">
        <authorList>
            <person name="Varghese N."/>
            <person name="Submissions S."/>
        </authorList>
    </citation>
    <scope>NUCLEOTIDE SEQUENCE [LARGE SCALE GENOMIC DNA]</scope>
    <source>
        <strain evidence="7">DSM 25885</strain>
    </source>
</reference>
<keyword evidence="4" id="KW-0472">Membrane</keyword>
<dbReference type="CDD" id="cd02696">
    <property type="entry name" value="MurNAc-LAA"/>
    <property type="match status" value="1"/>
</dbReference>
<proteinExistence type="predicted"/>
<name>A0A285MDH3_9FLAO</name>
<evidence type="ECO:0000259" key="5">
    <source>
        <dbReference type="SMART" id="SM00646"/>
    </source>
</evidence>
<sequence>MPILQSRNSISISLNGQYITCSILIFFCLIANLAGQDSIQKVEALEGDGIYSLLRRYDLNPGKHYQDFVALNREILTENNQLYVGNMYQIPYPSTTEEKVKVEVVEKAEHSIFGKNYSTVESTSTRLKNTVYYLISGHGGPDPGAIDNFGGKIIAEDEYAYDVTLRLARELLSHAAEVYIIIQDKNDGIRDVRILDSDTDEVVYPDKEIPLNQLKRLKQRVKTVNGLYLKNKGKYQRLIVTHVDGRSKGTNIDVFFYHHHKSKNGKRLSENIHRTFEKKYRKFQPNRKYTGTFTDRSSLYLVKNTLPAMTYIEIGNIRNKKDQRRILDSDNRQALAKWISEGILIDFETRED</sequence>
<dbReference type="PANTHER" id="PTHR30404:SF0">
    <property type="entry name" value="N-ACETYLMURAMOYL-L-ALANINE AMIDASE AMIC"/>
    <property type="match status" value="1"/>
</dbReference>
<organism evidence="6 7">
    <name type="scientific">Flagellimonas pacifica</name>
    <dbReference type="NCBI Taxonomy" id="1247520"/>
    <lineage>
        <taxon>Bacteria</taxon>
        <taxon>Pseudomonadati</taxon>
        <taxon>Bacteroidota</taxon>
        <taxon>Flavobacteriia</taxon>
        <taxon>Flavobacteriales</taxon>
        <taxon>Flavobacteriaceae</taxon>
        <taxon>Flagellimonas</taxon>
    </lineage>
</organism>
<dbReference type="InterPro" id="IPR050695">
    <property type="entry name" value="N-acetylmuramoyl_amidase_3"/>
</dbReference>
<dbReference type="Gene3D" id="3.40.630.40">
    <property type="entry name" value="Zn-dependent exopeptidases"/>
    <property type="match status" value="1"/>
</dbReference>
<evidence type="ECO:0000313" key="6">
    <source>
        <dbReference type="EMBL" id="SNY94517.1"/>
    </source>
</evidence>
<evidence type="ECO:0000256" key="2">
    <source>
        <dbReference type="ARBA" id="ARBA00011901"/>
    </source>
</evidence>
<evidence type="ECO:0000256" key="3">
    <source>
        <dbReference type="ARBA" id="ARBA00022801"/>
    </source>
</evidence>
<dbReference type="GO" id="GO:0009253">
    <property type="term" value="P:peptidoglycan catabolic process"/>
    <property type="evidence" value="ECO:0007669"/>
    <property type="project" value="InterPro"/>
</dbReference>
<dbReference type="GO" id="GO:0008745">
    <property type="term" value="F:N-acetylmuramoyl-L-alanine amidase activity"/>
    <property type="evidence" value="ECO:0007669"/>
    <property type="project" value="UniProtKB-EC"/>
</dbReference>
<gene>
    <name evidence="6" type="ORF">SAMN06265377_0177</name>
</gene>
<dbReference type="EC" id="3.5.1.28" evidence="2"/>
<keyword evidence="3" id="KW-0378">Hydrolase</keyword>
<evidence type="ECO:0000313" key="7">
    <source>
        <dbReference type="Proteomes" id="UP000219048"/>
    </source>
</evidence>
<dbReference type="PANTHER" id="PTHR30404">
    <property type="entry name" value="N-ACETYLMURAMOYL-L-ALANINE AMIDASE"/>
    <property type="match status" value="1"/>
</dbReference>
<keyword evidence="4" id="KW-1133">Transmembrane helix</keyword>
<accession>A0A285MDH3</accession>
<dbReference type="Proteomes" id="UP000219048">
    <property type="component" value="Unassembled WGS sequence"/>
</dbReference>
<feature type="transmembrane region" description="Helical" evidence="4">
    <location>
        <begin position="12"/>
        <end position="34"/>
    </location>
</feature>
<dbReference type="Pfam" id="PF01520">
    <property type="entry name" value="Amidase_3"/>
    <property type="match status" value="1"/>
</dbReference>
<protein>
    <recommendedName>
        <fullName evidence="2">N-acetylmuramoyl-L-alanine amidase</fullName>
        <ecNumber evidence="2">3.5.1.28</ecNumber>
    </recommendedName>
</protein>
<keyword evidence="4" id="KW-0812">Transmembrane</keyword>
<dbReference type="OrthoDB" id="936124at2"/>
<dbReference type="AlphaFoldDB" id="A0A285MDH3"/>
<evidence type="ECO:0000256" key="4">
    <source>
        <dbReference type="SAM" id="Phobius"/>
    </source>
</evidence>
<dbReference type="InterPro" id="IPR002508">
    <property type="entry name" value="MurNAc-LAA_cat"/>
</dbReference>
<comment type="catalytic activity">
    <reaction evidence="1">
        <text>Hydrolyzes the link between N-acetylmuramoyl residues and L-amino acid residues in certain cell-wall glycopeptides.</text>
        <dbReference type="EC" id="3.5.1.28"/>
    </reaction>
</comment>